<dbReference type="CDD" id="cd00158">
    <property type="entry name" value="RHOD"/>
    <property type="match status" value="1"/>
</dbReference>
<dbReference type="SMART" id="SM00867">
    <property type="entry name" value="YceI"/>
    <property type="match status" value="1"/>
</dbReference>
<dbReference type="SUPFAM" id="SSF52821">
    <property type="entry name" value="Rhodanese/Cell cycle control phosphatase"/>
    <property type="match status" value="1"/>
</dbReference>
<dbReference type="SUPFAM" id="SSF101874">
    <property type="entry name" value="YceI-like"/>
    <property type="match status" value="1"/>
</dbReference>
<dbReference type="RefSeq" id="WP_184206415.1">
    <property type="nucleotide sequence ID" value="NZ_JACHIF010000002.1"/>
</dbReference>
<keyword evidence="2" id="KW-0808">Transferase</keyword>
<comment type="caution">
    <text evidence="2">The sequence shown here is derived from an EMBL/GenBank/DDBJ whole genome shotgun (WGS) entry which is preliminary data.</text>
</comment>
<dbReference type="GO" id="GO:0016740">
    <property type="term" value="F:transferase activity"/>
    <property type="evidence" value="ECO:0007669"/>
    <property type="project" value="UniProtKB-KW"/>
</dbReference>
<dbReference type="Gene3D" id="2.40.128.110">
    <property type="entry name" value="Lipid/polyisoprenoid-binding, YceI-like"/>
    <property type="match status" value="1"/>
</dbReference>
<dbReference type="PANTHER" id="PTHR34406:SF1">
    <property type="entry name" value="PROTEIN YCEI"/>
    <property type="match status" value="1"/>
</dbReference>
<protein>
    <submittedName>
        <fullName evidence="2">Rhodanese-related sulfurtransferase</fullName>
    </submittedName>
</protein>
<dbReference type="Pfam" id="PF00581">
    <property type="entry name" value="Rhodanese"/>
    <property type="match status" value="1"/>
</dbReference>
<dbReference type="AlphaFoldDB" id="A0A7W8DP19"/>
<dbReference type="PROSITE" id="PS50206">
    <property type="entry name" value="RHODANESE_3"/>
    <property type="match status" value="1"/>
</dbReference>
<organism evidence="2 3">
    <name type="scientific">Prosthecobacter dejongeii</name>
    <dbReference type="NCBI Taxonomy" id="48465"/>
    <lineage>
        <taxon>Bacteria</taxon>
        <taxon>Pseudomonadati</taxon>
        <taxon>Verrucomicrobiota</taxon>
        <taxon>Verrucomicrobiia</taxon>
        <taxon>Verrucomicrobiales</taxon>
        <taxon>Verrucomicrobiaceae</taxon>
        <taxon>Prosthecobacter</taxon>
    </lineage>
</organism>
<name>A0A7W8DP19_9BACT</name>
<dbReference type="Proteomes" id="UP000534294">
    <property type="component" value="Unassembled WGS sequence"/>
</dbReference>
<accession>A0A7W8DP19</accession>
<feature type="domain" description="Rhodanese" evidence="1">
    <location>
        <begin position="18"/>
        <end position="112"/>
    </location>
</feature>
<evidence type="ECO:0000313" key="2">
    <source>
        <dbReference type="EMBL" id="MBB5036978.1"/>
    </source>
</evidence>
<evidence type="ECO:0000259" key="1">
    <source>
        <dbReference type="PROSITE" id="PS50206"/>
    </source>
</evidence>
<dbReference type="InterPro" id="IPR007372">
    <property type="entry name" value="Lipid/polyisoprenoid-bd_YceI"/>
</dbReference>
<gene>
    <name evidence="2" type="ORF">HNQ64_001220</name>
</gene>
<dbReference type="EMBL" id="JACHIF010000002">
    <property type="protein sequence ID" value="MBB5036978.1"/>
    <property type="molecule type" value="Genomic_DNA"/>
</dbReference>
<keyword evidence="3" id="KW-1185">Reference proteome</keyword>
<dbReference type="InterPro" id="IPR036761">
    <property type="entry name" value="TTHA0802/YceI-like_sf"/>
</dbReference>
<dbReference type="SMART" id="SM00450">
    <property type="entry name" value="RHOD"/>
    <property type="match status" value="1"/>
</dbReference>
<dbReference type="PANTHER" id="PTHR34406">
    <property type="entry name" value="PROTEIN YCEI"/>
    <property type="match status" value="1"/>
</dbReference>
<dbReference type="Pfam" id="PF04264">
    <property type="entry name" value="YceI"/>
    <property type="match status" value="1"/>
</dbReference>
<evidence type="ECO:0000313" key="3">
    <source>
        <dbReference type="Proteomes" id="UP000534294"/>
    </source>
</evidence>
<dbReference type="InterPro" id="IPR036873">
    <property type="entry name" value="Rhodanese-like_dom_sf"/>
</dbReference>
<dbReference type="InterPro" id="IPR001763">
    <property type="entry name" value="Rhodanese-like_dom"/>
</dbReference>
<sequence length="304" mass="33661">MNSPRLLSAQELNALRQQEPRLIIVDVRLPDDYSRRAIAGAVNNCVFEVTFQKRLEELIPHLQTPICVYGASQTSHEASMAAEKMRRAGYTKVYQLQGCLTAWCEAGLPEQGSQEPLEPLTFPAGHFRLDLTESRVEWLGRNLLNKHSGHLPIQSGYLDIQNETITGGEIVFAMNEITCDDLAGNPYHDVLIAHLRSDDFFDTELFPEARLTLQRASHIPGSAAGTQNLEVKAALTLKGVTHSIQFSAAAGLDAEGRYVAQAALSIDRTRWGVLYGSGRFFSRLAGHLVNDLIEIQVRVVTQPL</sequence>
<proteinExistence type="predicted"/>
<reference evidence="2 3" key="1">
    <citation type="submission" date="2020-08" db="EMBL/GenBank/DDBJ databases">
        <title>Genomic Encyclopedia of Type Strains, Phase IV (KMG-IV): sequencing the most valuable type-strain genomes for metagenomic binning, comparative biology and taxonomic classification.</title>
        <authorList>
            <person name="Goeker M."/>
        </authorList>
    </citation>
    <scope>NUCLEOTIDE SEQUENCE [LARGE SCALE GENOMIC DNA]</scope>
    <source>
        <strain evidence="2 3">DSM 12251</strain>
    </source>
</reference>
<dbReference type="Gene3D" id="3.40.250.10">
    <property type="entry name" value="Rhodanese-like domain"/>
    <property type="match status" value="1"/>
</dbReference>